<accession>A0A4R6UJ65</accession>
<comment type="similarity">
    <text evidence="1">Belongs to the peptidase M38 family.</text>
</comment>
<dbReference type="EMBL" id="SNYM01000020">
    <property type="protein sequence ID" value="TDQ45459.1"/>
    <property type="molecule type" value="Genomic_DNA"/>
</dbReference>
<dbReference type="InterPro" id="IPR011059">
    <property type="entry name" value="Metal-dep_hydrolase_composite"/>
</dbReference>
<evidence type="ECO:0000256" key="4">
    <source>
        <dbReference type="PIRSR" id="PIRSR001238-3"/>
    </source>
</evidence>
<dbReference type="Pfam" id="PF01979">
    <property type="entry name" value="Amidohydro_1"/>
    <property type="match status" value="1"/>
</dbReference>
<dbReference type="GO" id="GO:0016810">
    <property type="term" value="F:hydrolase activity, acting on carbon-nitrogen (but not peptide) bonds"/>
    <property type="evidence" value="ECO:0007669"/>
    <property type="project" value="InterPro"/>
</dbReference>
<dbReference type="GO" id="GO:0005737">
    <property type="term" value="C:cytoplasm"/>
    <property type="evidence" value="ECO:0007669"/>
    <property type="project" value="UniProtKB-SubCell"/>
</dbReference>
<dbReference type="InterPro" id="IPR010229">
    <property type="entry name" value="Pept_M38_dipep"/>
</dbReference>
<comment type="subcellular location">
    <subcellularLocation>
        <location evidence="1">Cytoplasm</location>
    </subcellularLocation>
</comment>
<dbReference type="GO" id="GO:0006508">
    <property type="term" value="P:proteolysis"/>
    <property type="evidence" value="ECO:0007669"/>
    <property type="project" value="UniProtKB-KW"/>
</dbReference>
<feature type="binding site" evidence="3">
    <location>
        <begin position="67"/>
        <end position="69"/>
    </location>
    <ligand>
        <name>substrate</name>
    </ligand>
</feature>
<dbReference type="GO" id="GO:0008237">
    <property type="term" value="F:metallopeptidase activity"/>
    <property type="evidence" value="ECO:0007669"/>
    <property type="project" value="UniProtKB-KW"/>
</dbReference>
<dbReference type="GO" id="GO:0046872">
    <property type="term" value="F:metal ion binding"/>
    <property type="evidence" value="ECO:0007669"/>
    <property type="project" value="UniProtKB-KW"/>
</dbReference>
<feature type="binding site" evidence="3">
    <location>
        <position position="98"/>
    </location>
    <ligand>
        <name>substrate</name>
    </ligand>
</feature>
<feature type="binding site" evidence="3">
    <location>
        <position position="129"/>
    </location>
    <ligand>
        <name>substrate</name>
    </ligand>
</feature>
<gene>
    <name evidence="6" type="ORF">EV696_12036</name>
</gene>
<keyword evidence="1" id="KW-0482">Metalloprotease</keyword>
<dbReference type="NCBIfam" id="TIGR01975">
    <property type="entry name" value="isoAsp_dipep"/>
    <property type="match status" value="1"/>
</dbReference>
<dbReference type="Gene3D" id="2.30.40.10">
    <property type="entry name" value="Urease, subunit C, domain 1"/>
    <property type="match status" value="1"/>
</dbReference>
<dbReference type="RefSeq" id="WP_133592752.1">
    <property type="nucleotide sequence ID" value="NZ_CP037953.1"/>
</dbReference>
<protein>
    <recommendedName>
        <fullName evidence="1">Isoaspartyl dipeptidase</fullName>
        <ecNumber evidence="1">3.4.19.-</ecNumber>
    </recommendedName>
</protein>
<comment type="PTM">
    <text evidence="1">Carboxylation allows a single lysine to coordinate two zinc ions.</text>
</comment>
<dbReference type="InterPro" id="IPR006680">
    <property type="entry name" value="Amidohydro-rel"/>
</dbReference>
<evidence type="ECO:0000256" key="2">
    <source>
        <dbReference type="PIRSR" id="PIRSR001238-1"/>
    </source>
</evidence>
<keyword evidence="7" id="KW-1185">Reference proteome</keyword>
<dbReference type="Proteomes" id="UP000295375">
    <property type="component" value="Unassembled WGS sequence"/>
</dbReference>
<dbReference type="SUPFAM" id="SSF51556">
    <property type="entry name" value="Metallo-dependent hydrolases"/>
    <property type="match status" value="1"/>
</dbReference>
<feature type="binding site" evidence="4">
    <location>
        <position position="284"/>
    </location>
    <ligand>
        <name>Zn(2+)</name>
        <dbReference type="ChEBI" id="CHEBI:29105"/>
        <label>1</label>
        <note>catalytic</note>
    </ligand>
</feature>
<dbReference type="InterPro" id="IPR050378">
    <property type="entry name" value="Metallo-dep_Hydrolases_sf"/>
</dbReference>
<organism evidence="6 7">
    <name type="scientific">Permianibacter aggregans</name>
    <dbReference type="NCBI Taxonomy" id="1510150"/>
    <lineage>
        <taxon>Bacteria</taxon>
        <taxon>Pseudomonadati</taxon>
        <taxon>Pseudomonadota</taxon>
        <taxon>Gammaproteobacteria</taxon>
        <taxon>Pseudomonadales</taxon>
        <taxon>Pseudomonadaceae</taxon>
        <taxon>Permianibacter</taxon>
    </lineage>
</organism>
<dbReference type="PANTHER" id="PTHR11647">
    <property type="entry name" value="HYDRANTOINASE/DIHYDROPYRIMIDINASE FAMILY MEMBER"/>
    <property type="match status" value="1"/>
</dbReference>
<feature type="binding site" evidence="4">
    <location>
        <position position="223"/>
    </location>
    <ligand>
        <name>Zn(2+)</name>
        <dbReference type="ChEBI" id="CHEBI:29105"/>
        <label>2</label>
        <note>catalytic</note>
    </ligand>
</feature>
<keyword evidence="1 4" id="KW-0479">Metal-binding</keyword>
<dbReference type="AlphaFoldDB" id="A0A4R6UJ65"/>
<name>A0A4R6UJ65_9GAMM</name>
<proteinExistence type="inferred from homology"/>
<feature type="binding site" evidence="4">
    <location>
        <position position="62"/>
    </location>
    <ligand>
        <name>Zn(2+)</name>
        <dbReference type="ChEBI" id="CHEBI:29105"/>
        <label>1</label>
        <note>catalytic</note>
    </ligand>
</feature>
<evidence type="ECO:0000313" key="6">
    <source>
        <dbReference type="EMBL" id="TDQ45459.1"/>
    </source>
</evidence>
<feature type="binding site" evidence="4">
    <location>
        <position position="194"/>
    </location>
    <ligand>
        <name>Zn(2+)</name>
        <dbReference type="ChEBI" id="CHEBI:29105"/>
        <label>2</label>
        <note>catalytic</note>
    </ligand>
</feature>
<dbReference type="SUPFAM" id="SSF51338">
    <property type="entry name" value="Composite domain of metallo-dependent hydrolases"/>
    <property type="match status" value="1"/>
</dbReference>
<feature type="binding site" evidence="3">
    <location>
        <position position="226"/>
    </location>
    <ligand>
        <name>substrate</name>
    </ligand>
</feature>
<reference evidence="6 7" key="1">
    <citation type="submission" date="2019-03" db="EMBL/GenBank/DDBJ databases">
        <title>Genomic Encyclopedia of Type Strains, Phase IV (KMG-IV): sequencing the most valuable type-strain genomes for metagenomic binning, comparative biology and taxonomic classification.</title>
        <authorList>
            <person name="Goeker M."/>
        </authorList>
    </citation>
    <scope>NUCLEOTIDE SEQUENCE [LARGE SCALE GENOMIC DNA]</scope>
    <source>
        <strain evidence="6 7">DSM 103792</strain>
    </source>
</reference>
<dbReference type="Gene3D" id="3.20.20.140">
    <property type="entry name" value="Metal-dependent hydrolases"/>
    <property type="match status" value="1"/>
</dbReference>
<dbReference type="PANTHER" id="PTHR11647:SF1">
    <property type="entry name" value="COLLAPSIN RESPONSE MEDIATOR PROTEIN"/>
    <property type="match status" value="1"/>
</dbReference>
<evidence type="ECO:0000259" key="5">
    <source>
        <dbReference type="Pfam" id="PF01979"/>
    </source>
</evidence>
<comment type="cofactor">
    <cofactor evidence="1 4">
        <name>Zn(2+)</name>
        <dbReference type="ChEBI" id="CHEBI:29105"/>
    </cofactor>
    <text evidence="1 4">Binds 2 Zn(2+) ions per subunit.</text>
</comment>
<dbReference type="OrthoDB" id="9776455at2"/>
<evidence type="ECO:0000256" key="3">
    <source>
        <dbReference type="PIRSR" id="PIRSR001238-2"/>
    </source>
</evidence>
<feature type="binding site" evidence="3">
    <location>
        <position position="288"/>
    </location>
    <ligand>
        <name>substrate</name>
    </ligand>
</feature>
<keyword evidence="1" id="KW-0645">Protease</keyword>
<feature type="active site" description="Proton acceptor" evidence="2">
    <location>
        <position position="284"/>
    </location>
</feature>
<comment type="caution">
    <text evidence="6">The sequence shown here is derived from an EMBL/GenBank/DDBJ whole genome shotgun (WGS) entry which is preliminary data.</text>
</comment>
<feature type="domain" description="Amidohydrolase-related" evidence="5">
    <location>
        <begin position="51"/>
        <end position="363"/>
    </location>
</feature>
<dbReference type="InterPro" id="IPR032466">
    <property type="entry name" value="Metal_Hydrolase"/>
</dbReference>
<keyword evidence="1" id="KW-0378">Hydrolase</keyword>
<evidence type="ECO:0000256" key="1">
    <source>
        <dbReference type="PIRNR" id="PIRNR001238"/>
    </source>
</evidence>
<feature type="binding site" evidence="3">
    <location>
        <position position="162"/>
    </location>
    <ligand>
        <name>substrate</name>
    </ligand>
</feature>
<dbReference type="PIRSF" id="PIRSF001238">
    <property type="entry name" value="IadA"/>
    <property type="match status" value="1"/>
</dbReference>
<dbReference type="GO" id="GO:0008798">
    <property type="term" value="F:beta-aspartyl-peptidase activity"/>
    <property type="evidence" value="ECO:0007669"/>
    <property type="project" value="InterPro"/>
</dbReference>
<evidence type="ECO:0000313" key="7">
    <source>
        <dbReference type="Proteomes" id="UP000295375"/>
    </source>
</evidence>
<comment type="function">
    <text evidence="1">Catalyzes the hydrolytic cleavage of a subset of L-isoaspartyl (L-beta-aspartyl) dipeptides. Used to degrade proteins damaged by L-isoaspartyl residues formation.</text>
</comment>
<dbReference type="EC" id="3.4.19.-" evidence="1"/>
<sequence>MITLIKQAKVYSPDALGVQDILLAGDRIVRIAPNIELSGDDVVQIDAQEKIAVPGFVDSLVHIIGGGGEGGFRTRTPEIAADDIVRAGVTTLVGVLGTDAVTRTLTNLLAKANALNEIGLSCFCHTGSYQIPVKTLFNSVQEDLILIDRFIGVGEVAIADHRSSQPTLNELKKLAAEARVGGMLAGKGGVVSVHVGDSPEGLSLIEQLVEDSDIPISQFYPTHINRNRRLFVTALDYARHGGYIDFTTSTTPELLKQGEIKCSTGLKEALDAGVPLSRISFSSDANASLPMFDRNGKFTGLGIGRISSLWQEVRDAVVQEKLPLEQVLPVITRNPAQILKLTQKGELRSGADADLVLLDEALQPVSVWGRGQALMQSGKLTSIVKEAVFS</sequence>
<keyword evidence="1 4" id="KW-0862">Zinc</keyword>